<protein>
    <submittedName>
        <fullName evidence="15">Methyl-accepting chemotaxis protein</fullName>
    </submittedName>
</protein>
<dbReference type="GO" id="GO:0004888">
    <property type="term" value="F:transmembrane signaling receptor activity"/>
    <property type="evidence" value="ECO:0007669"/>
    <property type="project" value="InterPro"/>
</dbReference>
<comment type="subcellular location">
    <subcellularLocation>
        <location evidence="1">Cell inner membrane</location>
        <topology evidence="1">Multi-pass membrane protein</topology>
    </subcellularLocation>
</comment>
<accession>A0AA91B9S0</accession>
<dbReference type="CDD" id="cd11386">
    <property type="entry name" value="MCP_signal"/>
    <property type="match status" value="1"/>
</dbReference>
<dbReference type="InterPro" id="IPR004089">
    <property type="entry name" value="MCPsignal_dom"/>
</dbReference>
<dbReference type="InterPro" id="IPR004090">
    <property type="entry name" value="Chemotax_Me-accpt_rcpt"/>
</dbReference>
<dbReference type="GO" id="GO:0006935">
    <property type="term" value="P:chemotaxis"/>
    <property type="evidence" value="ECO:0007669"/>
    <property type="project" value="UniProtKB-KW"/>
</dbReference>
<dbReference type="PROSITE" id="PS50885">
    <property type="entry name" value="HAMP"/>
    <property type="match status" value="1"/>
</dbReference>
<dbReference type="Pfam" id="PF02203">
    <property type="entry name" value="TarH"/>
    <property type="match status" value="1"/>
</dbReference>
<organism evidence="15 16">
    <name type="scientific">Yersinia massiliensis</name>
    <dbReference type="NCBI Taxonomy" id="419257"/>
    <lineage>
        <taxon>Bacteria</taxon>
        <taxon>Pseudomonadati</taxon>
        <taxon>Pseudomonadota</taxon>
        <taxon>Gammaproteobacteria</taxon>
        <taxon>Enterobacterales</taxon>
        <taxon>Yersiniaceae</taxon>
        <taxon>Yersinia</taxon>
    </lineage>
</organism>
<dbReference type="AlphaFoldDB" id="A0AA91B9S0"/>
<dbReference type="GO" id="GO:0007165">
    <property type="term" value="P:signal transduction"/>
    <property type="evidence" value="ECO:0007669"/>
    <property type="project" value="UniProtKB-KW"/>
</dbReference>
<dbReference type="InterPro" id="IPR003660">
    <property type="entry name" value="HAMP_dom"/>
</dbReference>
<keyword evidence="4" id="KW-0145">Chemotaxis</keyword>
<comment type="similarity">
    <text evidence="10">Belongs to the methyl-accepting chemotaxis (MCP) protein family.</text>
</comment>
<evidence type="ECO:0000256" key="10">
    <source>
        <dbReference type="ARBA" id="ARBA00029447"/>
    </source>
</evidence>
<evidence type="ECO:0000256" key="12">
    <source>
        <dbReference type="SAM" id="Coils"/>
    </source>
</evidence>
<name>A0AA91B9S0_9GAMM</name>
<evidence type="ECO:0000256" key="8">
    <source>
        <dbReference type="ARBA" id="ARBA00023136"/>
    </source>
</evidence>
<feature type="coiled-coil region" evidence="12">
    <location>
        <begin position="81"/>
        <end position="108"/>
    </location>
</feature>
<feature type="domain" description="HAMP" evidence="14">
    <location>
        <begin position="216"/>
        <end position="268"/>
    </location>
</feature>
<gene>
    <name evidence="15" type="ORF">HB980_02840</name>
</gene>
<dbReference type="InterPro" id="IPR003122">
    <property type="entry name" value="Tar_rcpt_lig-bd"/>
</dbReference>
<evidence type="ECO:0000259" key="14">
    <source>
        <dbReference type="PROSITE" id="PS50885"/>
    </source>
</evidence>
<evidence type="ECO:0000256" key="3">
    <source>
        <dbReference type="ARBA" id="ARBA00022481"/>
    </source>
</evidence>
<dbReference type="Gene3D" id="1.10.287.950">
    <property type="entry name" value="Methyl-accepting chemotaxis protein"/>
    <property type="match status" value="1"/>
</dbReference>
<evidence type="ECO:0000256" key="4">
    <source>
        <dbReference type="ARBA" id="ARBA00022500"/>
    </source>
</evidence>
<keyword evidence="2" id="KW-1003">Cell membrane</keyword>
<dbReference type="FunFam" id="1.10.287.950:FF:000001">
    <property type="entry name" value="Methyl-accepting chemotaxis sensory transducer"/>
    <property type="match status" value="1"/>
</dbReference>
<evidence type="ECO:0000259" key="13">
    <source>
        <dbReference type="PROSITE" id="PS50111"/>
    </source>
</evidence>
<dbReference type="InterPro" id="IPR051310">
    <property type="entry name" value="MCP_chemotaxis"/>
</dbReference>
<evidence type="ECO:0000256" key="9">
    <source>
        <dbReference type="ARBA" id="ARBA00023224"/>
    </source>
</evidence>
<proteinExistence type="inferred from homology"/>
<dbReference type="InterPro" id="IPR004091">
    <property type="entry name" value="Chemotax_Me-accpt_rcpt_Me-site"/>
</dbReference>
<dbReference type="PANTHER" id="PTHR43531">
    <property type="entry name" value="PROTEIN ICFG"/>
    <property type="match status" value="1"/>
</dbReference>
<keyword evidence="3" id="KW-0488">Methylation</keyword>
<dbReference type="RefSeq" id="WP_050286573.1">
    <property type="nucleotide sequence ID" value="NZ_JAASAN010000001.1"/>
</dbReference>
<keyword evidence="12" id="KW-0175">Coiled coil</keyword>
<evidence type="ECO:0000256" key="6">
    <source>
        <dbReference type="ARBA" id="ARBA00022692"/>
    </source>
</evidence>
<evidence type="ECO:0000256" key="2">
    <source>
        <dbReference type="ARBA" id="ARBA00022475"/>
    </source>
</evidence>
<evidence type="ECO:0000256" key="5">
    <source>
        <dbReference type="ARBA" id="ARBA00022519"/>
    </source>
</evidence>
<dbReference type="PRINTS" id="PR00260">
    <property type="entry name" value="CHEMTRNSDUCR"/>
</dbReference>
<dbReference type="SUPFAM" id="SSF58104">
    <property type="entry name" value="Methyl-accepting chemotaxis protein (MCP) signaling domain"/>
    <property type="match status" value="1"/>
</dbReference>
<dbReference type="EMBL" id="JAASAN010000001">
    <property type="protein sequence ID" value="NIL25495.1"/>
    <property type="molecule type" value="Genomic_DNA"/>
</dbReference>
<evidence type="ECO:0000313" key="16">
    <source>
        <dbReference type="Proteomes" id="UP000698240"/>
    </source>
</evidence>
<evidence type="ECO:0000256" key="1">
    <source>
        <dbReference type="ARBA" id="ARBA00004429"/>
    </source>
</evidence>
<keyword evidence="6" id="KW-0812">Transmembrane</keyword>
<comment type="caution">
    <text evidence="15">The sequence shown here is derived from an EMBL/GenBank/DDBJ whole genome shotgun (WGS) entry which is preliminary data.</text>
</comment>
<dbReference type="PANTHER" id="PTHR43531:SF14">
    <property type="entry name" value="METHYL-ACCEPTING CHEMOTAXIS PROTEIN I-RELATED"/>
    <property type="match status" value="1"/>
</dbReference>
<reference evidence="15" key="1">
    <citation type="submission" date="2020-03" db="EMBL/GenBank/DDBJ databases">
        <authorList>
            <person name="Kislichkina A."/>
            <person name="Dentovskaya S."/>
            <person name="Shaikhutdinov R."/>
            <person name="Ivanov S."/>
            <person name="Sizova A."/>
            <person name="Solomentsev V."/>
            <person name="Bogun A."/>
        </authorList>
    </citation>
    <scope>NUCLEOTIDE SEQUENCE</scope>
    <source>
        <strain evidence="15">SCPM-O-B-8025</strain>
    </source>
</reference>
<keyword evidence="9 11" id="KW-0807">Transducer</keyword>
<dbReference type="Pfam" id="PF00015">
    <property type="entry name" value="MCPsignal"/>
    <property type="match status" value="1"/>
</dbReference>
<evidence type="ECO:0000256" key="11">
    <source>
        <dbReference type="PROSITE-ProRule" id="PRU00284"/>
    </source>
</evidence>
<feature type="coiled-coil region" evidence="12">
    <location>
        <begin position="491"/>
        <end position="518"/>
    </location>
</feature>
<sequence>MQFLKNITIRAALLWVLGAFCLLWGGVSAYTLLSLNQLTQSSNANSVLVENMNLVNQGTDQYFRMVTRLARSVDYRQSGNMADADKELKSSNVALENLKKKLAEFKAIDHAQIDPALVTGVIEGWSGLIDQGVTPLYQAAMDNNTAAYQELAKKTVPALSRQYGTVAENFNQAASQAIGVAKEQFSQLTKISSITLISALVAGLVILLATDRYLLVNLVRPLDDIREHFRVIASGQLGQPIADFGRNCVGQLFPLLRDVQTSLVNTVEAIRSSTDGIYHGAAEISAGNTDLSSRTEQQAAALEETAASMEQLTATVKHNADNAHHASQLAANASTTAKKGGALVADVIHTMDDISASSRKIADITTVINSIAFQTNILALNAAVEAARAGEQGRGFAVVASEVRNLAQRSAQAAKEIDGLITESVNRVKSGSALVESAGTTMDEIVRAITNVTDLMGEIASASDEQSKGISQVGQAVAEMDSVTQQNAALVQEASRAAASLEEQATQLNRAVAVFKLRSDDERAKPVVKVRTNPLKVAPVAPVAAKVDSNANWETF</sequence>
<dbReference type="PROSITE" id="PS00538">
    <property type="entry name" value="CHEMOTAXIS_TRANSDUC_1"/>
    <property type="match status" value="1"/>
</dbReference>
<dbReference type="Proteomes" id="UP000698240">
    <property type="component" value="Unassembled WGS sequence"/>
</dbReference>
<keyword evidence="7" id="KW-1133">Transmembrane helix</keyword>
<evidence type="ECO:0000256" key="7">
    <source>
        <dbReference type="ARBA" id="ARBA00022989"/>
    </source>
</evidence>
<feature type="domain" description="Methyl-accepting transducer" evidence="13">
    <location>
        <begin position="273"/>
        <end position="502"/>
    </location>
</feature>
<dbReference type="SMART" id="SM00283">
    <property type="entry name" value="MA"/>
    <property type="match status" value="1"/>
</dbReference>
<evidence type="ECO:0000313" key="15">
    <source>
        <dbReference type="EMBL" id="NIL25495.1"/>
    </source>
</evidence>
<keyword evidence="8" id="KW-0472">Membrane</keyword>
<dbReference type="PROSITE" id="PS50111">
    <property type="entry name" value="CHEMOTAXIS_TRANSDUC_2"/>
    <property type="match status" value="1"/>
</dbReference>
<dbReference type="GO" id="GO:0005886">
    <property type="term" value="C:plasma membrane"/>
    <property type="evidence" value="ECO:0007669"/>
    <property type="project" value="UniProtKB-SubCell"/>
</dbReference>
<keyword evidence="5" id="KW-0997">Cell inner membrane</keyword>